<proteinExistence type="predicted"/>
<evidence type="ECO:0000313" key="2">
    <source>
        <dbReference type="EMBL" id="BCK78261.1"/>
    </source>
</evidence>
<dbReference type="Proteomes" id="UP000681343">
    <property type="component" value="Chromosome"/>
</dbReference>
<accession>A0A810PYL9</accession>
<evidence type="ECO:0000313" key="3">
    <source>
        <dbReference type="Proteomes" id="UP000681343"/>
    </source>
</evidence>
<name>A0A810PYL9_9FIRM</name>
<feature type="compositionally biased region" description="Pro residues" evidence="1">
    <location>
        <begin position="46"/>
        <end position="62"/>
    </location>
</feature>
<evidence type="ECO:0000256" key="1">
    <source>
        <dbReference type="SAM" id="MobiDB-lite"/>
    </source>
</evidence>
<feature type="compositionally biased region" description="Polar residues" evidence="1">
    <location>
        <begin position="23"/>
        <end position="33"/>
    </location>
</feature>
<dbReference type="RefSeq" id="WP_212818903.1">
    <property type="nucleotide sequence ID" value="NZ_AP023415.1"/>
</dbReference>
<sequence length="131" mass="13900">MSELQDKLNSLLSDPAGMAQVVQLAQQLSSTMEPSAAPTPQGGVPHPGPSSPPPSPNPPPSTALPGGIDLGTVSRFLPVLQALSSDQSHSMQLLNALRPYLKEEKQGKVERAARLARLITVGKRFLTEWEG</sequence>
<reference evidence="2" key="1">
    <citation type="submission" date="2020-09" db="EMBL/GenBank/DDBJ databases">
        <title>New species isolated from human feces.</title>
        <authorList>
            <person name="Kitahara M."/>
            <person name="Shigeno Y."/>
            <person name="Shime M."/>
            <person name="Matsumoto Y."/>
            <person name="Nakamura S."/>
            <person name="Motooka D."/>
            <person name="Fukuoka S."/>
            <person name="Nishikawa H."/>
            <person name="Benno Y."/>
        </authorList>
    </citation>
    <scope>NUCLEOTIDE SEQUENCE</scope>
    <source>
        <strain evidence="2">MM35</strain>
    </source>
</reference>
<dbReference type="AlphaFoldDB" id="A0A810PYL9"/>
<dbReference type="EMBL" id="AP023415">
    <property type="protein sequence ID" value="BCK78261.1"/>
    <property type="molecule type" value="Genomic_DNA"/>
</dbReference>
<protein>
    <submittedName>
        <fullName evidence="2">Uncharacterized protein</fullName>
    </submittedName>
</protein>
<organism evidence="2 3">
    <name type="scientific">Vescimonas fastidiosa</name>
    <dbReference type="NCBI Taxonomy" id="2714353"/>
    <lineage>
        <taxon>Bacteria</taxon>
        <taxon>Bacillati</taxon>
        <taxon>Bacillota</taxon>
        <taxon>Clostridia</taxon>
        <taxon>Eubacteriales</taxon>
        <taxon>Oscillospiraceae</taxon>
        <taxon>Vescimonas</taxon>
    </lineage>
</organism>
<keyword evidence="3" id="KW-1185">Reference proteome</keyword>
<dbReference type="KEGG" id="vfa:MM35RIKEN_04530"/>
<feature type="region of interest" description="Disordered" evidence="1">
    <location>
        <begin position="23"/>
        <end position="68"/>
    </location>
</feature>
<gene>
    <name evidence="2" type="ORF">MM35RIKEN_04530</name>
</gene>